<accession>A0A0S3EXT2</accession>
<organism evidence="2 3">
    <name type="scientific">Sphingobium baderi</name>
    <dbReference type="NCBI Taxonomy" id="1332080"/>
    <lineage>
        <taxon>Bacteria</taxon>
        <taxon>Pseudomonadati</taxon>
        <taxon>Pseudomonadota</taxon>
        <taxon>Alphaproteobacteria</taxon>
        <taxon>Sphingomonadales</taxon>
        <taxon>Sphingomonadaceae</taxon>
        <taxon>Sphingobium</taxon>
    </lineage>
</organism>
<feature type="chain" id="PRO_5006611795" evidence="1">
    <location>
        <begin position="22"/>
        <end position="162"/>
    </location>
</feature>
<evidence type="ECO:0000256" key="1">
    <source>
        <dbReference type="SAM" id="SignalP"/>
    </source>
</evidence>
<name>A0A0S3EXT2_9SPHN</name>
<reference evidence="2 3" key="1">
    <citation type="submission" date="2015-11" db="EMBL/GenBank/DDBJ databases">
        <title>A Two-component Flavoprotein Monooxygenase System MeaXY Responsible for para-Hydroxylation of 2-Methyl-6-ethylaniline and 2,6-Diethylaniline in Sphingobium baderi DE-13.</title>
        <authorList>
            <person name="Cheng M."/>
            <person name="Meng Q."/>
            <person name="Yang Y."/>
            <person name="Chu C."/>
            <person name="Yan X."/>
            <person name="He J."/>
            <person name="Li S."/>
        </authorList>
    </citation>
    <scope>NUCLEOTIDE SEQUENCE [LARGE SCALE GENOMIC DNA]</scope>
    <source>
        <strain evidence="2 3">DE-13</strain>
    </source>
</reference>
<dbReference type="KEGG" id="sbd:ATN00_07950"/>
<protein>
    <submittedName>
        <fullName evidence="2">Uncharacterized protein</fullName>
    </submittedName>
</protein>
<feature type="signal peptide" evidence="1">
    <location>
        <begin position="1"/>
        <end position="21"/>
    </location>
</feature>
<proteinExistence type="predicted"/>
<evidence type="ECO:0000313" key="3">
    <source>
        <dbReference type="Proteomes" id="UP000056968"/>
    </source>
</evidence>
<evidence type="ECO:0000313" key="2">
    <source>
        <dbReference type="EMBL" id="ALR20248.1"/>
    </source>
</evidence>
<keyword evidence="3" id="KW-1185">Reference proteome</keyword>
<dbReference type="Proteomes" id="UP000056968">
    <property type="component" value="Chromosome"/>
</dbReference>
<gene>
    <name evidence="2" type="ORF">ATN00_07950</name>
</gene>
<keyword evidence="1" id="KW-0732">Signal</keyword>
<sequence>MVRSPAAVIIAAMLWGASVGAGPTEAAGTAPPSTRPSNIFDLGELDRLSDEVWKESGPFGIFLQDEVSHESDRMNVDPTSWEDLAFYSVLKSGDTEIYFAAITMFSGGKPHIAFLVTRGKYGDRTKIVTDTELLRGASASVSNWVIPAFATATAGLPMFDSP</sequence>
<dbReference type="STRING" id="1332080.ATN00_07950"/>
<dbReference type="AlphaFoldDB" id="A0A0S3EXT2"/>
<dbReference type="EMBL" id="CP013264">
    <property type="protein sequence ID" value="ALR20248.1"/>
    <property type="molecule type" value="Genomic_DNA"/>
</dbReference>